<organism evidence="1 2">
    <name type="scientific">Ligilactobacillus ruminis</name>
    <dbReference type="NCBI Taxonomy" id="1623"/>
    <lineage>
        <taxon>Bacteria</taxon>
        <taxon>Bacillati</taxon>
        <taxon>Bacillota</taxon>
        <taxon>Bacilli</taxon>
        <taxon>Lactobacillales</taxon>
        <taxon>Lactobacillaceae</taxon>
        <taxon>Ligilactobacillus</taxon>
    </lineage>
</organism>
<gene>
    <name evidence="1" type="ORF">SAMN05216431_11324</name>
</gene>
<sequence>MAMNLEDFTKEEQAQIKAGLSTAEITDKEAAEKILALVPAEWIKKIPFLVRKHATTKTVERLAKQNPELYAVAKKKGALPEKEREELRQIVTDIFEEKMNKHKIK</sequence>
<dbReference type="EMBL" id="FOCC01000013">
    <property type="protein sequence ID" value="SEM91240.1"/>
    <property type="molecule type" value="Genomic_DNA"/>
</dbReference>
<protein>
    <submittedName>
        <fullName evidence="1">Uncharacterized protein</fullName>
    </submittedName>
</protein>
<name>A0ABY1AD96_9LACO</name>
<evidence type="ECO:0000313" key="2">
    <source>
        <dbReference type="Proteomes" id="UP000182089"/>
    </source>
</evidence>
<proteinExistence type="predicted"/>
<dbReference type="Proteomes" id="UP000182089">
    <property type="component" value="Unassembled WGS sequence"/>
</dbReference>
<comment type="caution">
    <text evidence="1">The sequence shown here is derived from an EMBL/GenBank/DDBJ whole genome shotgun (WGS) entry which is preliminary data.</text>
</comment>
<reference evidence="1 2" key="1">
    <citation type="submission" date="2016-10" db="EMBL/GenBank/DDBJ databases">
        <authorList>
            <person name="Varghese N."/>
            <person name="Submissions S."/>
        </authorList>
    </citation>
    <scope>NUCLEOTIDE SEQUENCE [LARGE SCALE GENOMIC DNA]</scope>
    <source>
        <strain evidence="1 2">WC1T17</strain>
    </source>
</reference>
<evidence type="ECO:0000313" key="1">
    <source>
        <dbReference type="EMBL" id="SEM91240.1"/>
    </source>
</evidence>
<accession>A0ABY1AD96</accession>